<dbReference type="Proteomes" id="UP001143362">
    <property type="component" value="Unassembled WGS sequence"/>
</dbReference>
<dbReference type="InterPro" id="IPR001736">
    <property type="entry name" value="PLipase_D/transphosphatidylase"/>
</dbReference>
<evidence type="ECO:0000313" key="3">
    <source>
        <dbReference type="Proteomes" id="UP001143362"/>
    </source>
</evidence>
<organism evidence="2 3">
    <name type="scientific">Candidatus Litorirhabdus singularis</name>
    <dbReference type="NCBI Taxonomy" id="2518993"/>
    <lineage>
        <taxon>Bacteria</taxon>
        <taxon>Pseudomonadati</taxon>
        <taxon>Pseudomonadota</taxon>
        <taxon>Gammaproteobacteria</taxon>
        <taxon>Cellvibrionales</taxon>
        <taxon>Halieaceae</taxon>
        <taxon>Candidatus Litorirhabdus</taxon>
    </lineage>
</organism>
<dbReference type="SUPFAM" id="SSF56024">
    <property type="entry name" value="Phospholipase D/nuclease"/>
    <property type="match status" value="2"/>
</dbReference>
<proteinExistence type="predicted"/>
<protein>
    <submittedName>
        <fullName evidence="2">Phospholipase D family protein</fullName>
    </submittedName>
</protein>
<dbReference type="SMART" id="SM00155">
    <property type="entry name" value="PLDc"/>
    <property type="match status" value="2"/>
</dbReference>
<sequence length="542" mass="59273">MIKHAIEARAQIGLLGLLHLHFKNNTIKVSAVLKLIQILALAALAAGCSTVDFDYPKPESSALSETQDTYLAKHFRGAGDSYPEDYAGFQTLSDGIEALSVRLALADLAEKSIDAQYYLLKKDVTGKAFVLSLLRAADRGVRVRLLLDDMFTGGYDAGLAGLDSHPNIEIRIFNPFASRSARFWDGITGFSRINRRMHNKSFTIDNQVTLIGGRNIADEYFGARKDAKFGDLDVLGIGPVVQDVSSMFDTYWKHERSAAINAFAKMPEDPAIELERLRKAFTQAEKEIMTTRYAAAVTESIITSAQGELGMFTWAPYQLAVDSPDKSISSKSATAASITTPLLESILAAKKEVLIISPYFVPGKSGVEALVKLQESGIAVTIITNSLAANNQIMVHGGYAPSRKPLLQAGIKIYEVRADATIAGSEIVAADDAKTTLHTKAFAVDRKEAFIGSFNFDPRSANINTELGVIIRSEKIATEIAVLIEEKAPAGAFEVFLNDDNKLRWRGLDNGVDVVLDKEPQSTQWQRFQAGFYRILPIDSQL</sequence>
<dbReference type="PANTHER" id="PTHR21248:SF12">
    <property type="entry name" value="CARDIOLIPIN SYNTHASE C"/>
    <property type="match status" value="1"/>
</dbReference>
<dbReference type="PROSITE" id="PS50035">
    <property type="entry name" value="PLD"/>
    <property type="match status" value="2"/>
</dbReference>
<accession>A0ABT3TJA9</accession>
<name>A0ABT3TJA9_9GAMM</name>
<keyword evidence="3" id="KW-1185">Reference proteome</keyword>
<dbReference type="Gene3D" id="3.30.870.10">
    <property type="entry name" value="Endonuclease Chain A"/>
    <property type="match status" value="2"/>
</dbReference>
<dbReference type="CDD" id="cd09113">
    <property type="entry name" value="PLDc_ymdC_like_2"/>
    <property type="match status" value="1"/>
</dbReference>
<evidence type="ECO:0000259" key="1">
    <source>
        <dbReference type="PROSITE" id="PS50035"/>
    </source>
</evidence>
<evidence type="ECO:0000313" key="2">
    <source>
        <dbReference type="EMBL" id="MCX2982084.1"/>
    </source>
</evidence>
<dbReference type="CDD" id="cd09111">
    <property type="entry name" value="PLDc_ymdC_like_1"/>
    <property type="match status" value="1"/>
</dbReference>
<dbReference type="PANTHER" id="PTHR21248">
    <property type="entry name" value="CARDIOLIPIN SYNTHASE"/>
    <property type="match status" value="1"/>
</dbReference>
<reference evidence="2" key="1">
    <citation type="submission" date="2019-02" db="EMBL/GenBank/DDBJ databases">
        <authorList>
            <person name="Li S.-H."/>
        </authorList>
    </citation>
    <scope>NUCLEOTIDE SEQUENCE</scope>
    <source>
        <strain evidence="2">IMCC14734</strain>
    </source>
</reference>
<dbReference type="Pfam" id="PF13091">
    <property type="entry name" value="PLDc_2"/>
    <property type="match status" value="2"/>
</dbReference>
<dbReference type="EMBL" id="SHNN01000003">
    <property type="protein sequence ID" value="MCX2982084.1"/>
    <property type="molecule type" value="Genomic_DNA"/>
</dbReference>
<feature type="domain" description="PLD phosphodiesterase" evidence="1">
    <location>
        <begin position="193"/>
        <end position="220"/>
    </location>
</feature>
<feature type="domain" description="PLD phosphodiesterase" evidence="1">
    <location>
        <begin position="433"/>
        <end position="460"/>
    </location>
</feature>
<comment type="caution">
    <text evidence="2">The sequence shown here is derived from an EMBL/GenBank/DDBJ whole genome shotgun (WGS) entry which is preliminary data.</text>
</comment>
<dbReference type="InterPro" id="IPR025202">
    <property type="entry name" value="PLD-like_dom"/>
</dbReference>
<gene>
    <name evidence="2" type="ORF">EYC98_14580</name>
</gene>